<evidence type="ECO:0000256" key="1">
    <source>
        <dbReference type="SAM" id="MobiDB-lite"/>
    </source>
</evidence>
<proteinExistence type="predicted"/>
<reference evidence="5" key="1">
    <citation type="submission" date="2015-03" db="EMBL/GenBank/DDBJ databases">
        <title>Draft genome sequence of a novel methanotroph (Sn10-6) isolated from flooded ricefield rhizosphere in India.</title>
        <authorList>
            <person name="Pandit P.S."/>
            <person name="Pore S.D."/>
            <person name="Arora P."/>
            <person name="Kapse N.G."/>
            <person name="Dhakephalkar P.K."/>
            <person name="Rahalkar M.C."/>
        </authorList>
    </citation>
    <scope>NUCLEOTIDE SEQUENCE [LARGE SCALE GENOMIC DNA]</scope>
    <source>
        <strain evidence="5">Sn10-6</strain>
    </source>
</reference>
<dbReference type="InterPro" id="IPR011600">
    <property type="entry name" value="Pept_C14_caspase"/>
</dbReference>
<dbReference type="OrthoDB" id="6810016at2"/>
<comment type="caution">
    <text evidence="4">The sequence shown here is derived from an EMBL/GenBank/DDBJ whole genome shotgun (WGS) entry which is preliminary data.</text>
</comment>
<feature type="domain" description="DUF4384" evidence="3">
    <location>
        <begin position="368"/>
        <end position="441"/>
    </location>
</feature>
<dbReference type="Pfam" id="PF00656">
    <property type="entry name" value="Peptidase_C14"/>
    <property type="match status" value="1"/>
</dbReference>
<dbReference type="Pfam" id="PF14326">
    <property type="entry name" value="DUF4384"/>
    <property type="match status" value="1"/>
</dbReference>
<accession>A0A0F3IIG9</accession>
<dbReference type="GO" id="GO:0004197">
    <property type="term" value="F:cysteine-type endopeptidase activity"/>
    <property type="evidence" value="ECO:0007669"/>
    <property type="project" value="InterPro"/>
</dbReference>
<sequence length="496" mass="54086">MPAAPEQEHLKPRIKRDKGTPRHSCETMMKTTLFKTLSHSSLILLGLMMFSQLGVAGNKALIMGIGHYANASSNLTGIDLDRSHARFIAKMLGVSEADMTEYSDTQLTLTGMRQAFDKLIRSVQADDAVLVYYSGHGSRRKMGSSCSESLVTYDGQAFSDQELEKKLQHISQKARKLIVFLDSCFSGGATYVKSRTYDLSQSAWQPKYLPGDNCSRPSNITRDYHVLATKWGDTVNNYTYIAAARDDEASFAGINGSVATLAWRACLENGAEDSDASGGITAEEIQQCAQDKINRTIGNSDTDRPHHVTLAGNTHTVLELTKNLIAEAAPVTAPDAKATLQDIFNSRDARRQVKLTSPGQTLRINQDWLAFTVQSAHNGYVYVLMVGSDNKTFAVLFPNAEDPDNRISAGSALALPRSHWRIRAAGPEGSDRLLVLVTETPRDFASLATSTELFPSISSTADNTRALQALAGTIKGDCHGSDCRYGAALLDIEEKH</sequence>
<dbReference type="Gene3D" id="3.40.50.1460">
    <property type="match status" value="1"/>
</dbReference>
<name>A0A0F3IIG9_9GAMM</name>
<organism evidence="4 5">
    <name type="scientific">Methylocucumis oryzae</name>
    <dbReference type="NCBI Taxonomy" id="1632867"/>
    <lineage>
        <taxon>Bacteria</taxon>
        <taxon>Pseudomonadati</taxon>
        <taxon>Pseudomonadota</taxon>
        <taxon>Gammaproteobacteria</taxon>
        <taxon>Methylococcales</taxon>
        <taxon>Methylococcaceae</taxon>
        <taxon>Methylocucumis</taxon>
    </lineage>
</organism>
<evidence type="ECO:0000259" key="3">
    <source>
        <dbReference type="Pfam" id="PF14326"/>
    </source>
</evidence>
<protein>
    <submittedName>
        <fullName evidence="4">Uncharacterized protein</fullName>
    </submittedName>
</protein>
<gene>
    <name evidence="4" type="ORF">VZ94_11695</name>
</gene>
<dbReference type="InterPro" id="IPR025493">
    <property type="entry name" value="DUF4384"/>
</dbReference>
<feature type="domain" description="Peptidase C14 caspase" evidence="2">
    <location>
        <begin position="59"/>
        <end position="273"/>
    </location>
</feature>
<keyword evidence="5" id="KW-1185">Reference proteome</keyword>
<evidence type="ECO:0000259" key="2">
    <source>
        <dbReference type="Pfam" id="PF00656"/>
    </source>
</evidence>
<evidence type="ECO:0000313" key="4">
    <source>
        <dbReference type="EMBL" id="KJV06353.1"/>
    </source>
</evidence>
<dbReference type="GO" id="GO:0006508">
    <property type="term" value="P:proteolysis"/>
    <property type="evidence" value="ECO:0007669"/>
    <property type="project" value="InterPro"/>
</dbReference>
<dbReference type="EMBL" id="LAJX01000116">
    <property type="protein sequence ID" value="KJV06353.1"/>
    <property type="molecule type" value="Genomic_DNA"/>
</dbReference>
<dbReference type="SUPFAM" id="SSF52129">
    <property type="entry name" value="Caspase-like"/>
    <property type="match status" value="1"/>
</dbReference>
<dbReference type="InterPro" id="IPR029030">
    <property type="entry name" value="Caspase-like_dom_sf"/>
</dbReference>
<dbReference type="AlphaFoldDB" id="A0A0F3IIG9"/>
<evidence type="ECO:0000313" key="5">
    <source>
        <dbReference type="Proteomes" id="UP000033684"/>
    </source>
</evidence>
<reference evidence="4 5" key="2">
    <citation type="journal article" date="2016" name="Microb. Ecol.">
        <title>Genome Characteristics of a Novel Type I Methanotroph (Sn10-6) Isolated from a Flooded Indian Rice Field.</title>
        <authorList>
            <person name="Rahalkar M.C."/>
            <person name="Pandit P.S."/>
            <person name="Dhakephalkar P.K."/>
            <person name="Pore S."/>
            <person name="Arora P."/>
            <person name="Kapse N."/>
        </authorList>
    </citation>
    <scope>NUCLEOTIDE SEQUENCE [LARGE SCALE GENOMIC DNA]</scope>
    <source>
        <strain evidence="4 5">Sn10-6</strain>
    </source>
</reference>
<feature type="region of interest" description="Disordered" evidence="1">
    <location>
        <begin position="1"/>
        <end position="22"/>
    </location>
</feature>
<dbReference type="Proteomes" id="UP000033684">
    <property type="component" value="Unassembled WGS sequence"/>
</dbReference>